<organism evidence="2 3">
    <name type="scientific">Ureibacillus aquaedulcis</name>
    <dbReference type="NCBI Taxonomy" id="3058421"/>
    <lineage>
        <taxon>Bacteria</taxon>
        <taxon>Bacillati</taxon>
        <taxon>Bacillota</taxon>
        <taxon>Bacilli</taxon>
        <taxon>Bacillales</taxon>
        <taxon>Caryophanaceae</taxon>
        <taxon>Ureibacillus</taxon>
    </lineage>
</organism>
<feature type="transmembrane region" description="Helical" evidence="1">
    <location>
        <begin position="6"/>
        <end position="22"/>
    </location>
</feature>
<dbReference type="Pfam" id="PF13789">
    <property type="entry name" value="DUF4181"/>
    <property type="match status" value="1"/>
</dbReference>
<keyword evidence="1" id="KW-0472">Membrane</keyword>
<name>A0ABT8GNJ0_9BACL</name>
<keyword evidence="3" id="KW-1185">Reference proteome</keyword>
<dbReference type="EMBL" id="JAUHTQ010000003">
    <property type="protein sequence ID" value="MDN4492982.1"/>
    <property type="molecule type" value="Genomic_DNA"/>
</dbReference>
<feature type="transmembrane region" description="Helical" evidence="1">
    <location>
        <begin position="107"/>
        <end position="133"/>
    </location>
</feature>
<comment type="caution">
    <text evidence="2">The sequence shown here is derived from an EMBL/GenBank/DDBJ whole genome shotgun (WGS) entry which is preliminary data.</text>
</comment>
<protein>
    <submittedName>
        <fullName evidence="2">DUF4181 domain-containing protein</fullName>
    </submittedName>
</protein>
<dbReference type="InterPro" id="IPR025441">
    <property type="entry name" value="DUF4181"/>
</dbReference>
<evidence type="ECO:0000313" key="3">
    <source>
        <dbReference type="Proteomes" id="UP001172743"/>
    </source>
</evidence>
<gene>
    <name evidence="2" type="ORF">QYB95_05465</name>
</gene>
<keyword evidence="1" id="KW-1133">Transmembrane helix</keyword>
<dbReference type="Proteomes" id="UP001172743">
    <property type="component" value="Unassembled WGS sequence"/>
</dbReference>
<proteinExistence type="predicted"/>
<evidence type="ECO:0000256" key="1">
    <source>
        <dbReference type="SAM" id="Phobius"/>
    </source>
</evidence>
<sequence>MNLILVLSIFGLFLFFINKPLRKRLRVEKKKMFSYSHVNEKHKKIDWAIRILFIVFILVDFFLNVTSDPLEHIWFLESHVLVFALIFITEIVRIIMEKKYAENRNDYIFTTIQLVILASFVIFIFSTDFFGLLNNKEY</sequence>
<dbReference type="RefSeq" id="WP_301137242.1">
    <property type="nucleotide sequence ID" value="NZ_JAUHTQ010000003.1"/>
</dbReference>
<evidence type="ECO:0000313" key="2">
    <source>
        <dbReference type="EMBL" id="MDN4492982.1"/>
    </source>
</evidence>
<accession>A0ABT8GNJ0</accession>
<feature type="transmembrane region" description="Helical" evidence="1">
    <location>
        <begin position="47"/>
        <end position="67"/>
    </location>
</feature>
<feature type="transmembrane region" description="Helical" evidence="1">
    <location>
        <begin position="73"/>
        <end position="95"/>
    </location>
</feature>
<reference evidence="2" key="1">
    <citation type="submission" date="2023-07" db="EMBL/GenBank/DDBJ databases">
        <title>Ureibacillus sp. isolated from freshwater well.</title>
        <authorList>
            <person name="Kirdat K."/>
            <person name="Bhatt A."/>
            <person name="Teware R."/>
            <person name="Bhavsar Y."/>
            <person name="Yadav A."/>
        </authorList>
    </citation>
    <scope>NUCLEOTIDE SEQUENCE</scope>
    <source>
        <strain evidence="2">BA0131</strain>
    </source>
</reference>
<keyword evidence="1" id="KW-0812">Transmembrane</keyword>